<dbReference type="CDD" id="cd01638">
    <property type="entry name" value="CysQ"/>
    <property type="match status" value="1"/>
</dbReference>
<dbReference type="InterPro" id="IPR000760">
    <property type="entry name" value="Inositol_monophosphatase-like"/>
</dbReference>
<evidence type="ECO:0000256" key="7">
    <source>
        <dbReference type="SAM" id="MobiDB-lite"/>
    </source>
</evidence>
<reference evidence="8 11" key="2">
    <citation type="submission" date="2018-10" db="EMBL/GenBank/DDBJ databases">
        <title>Sequencing the genomes of 1000 actinobacteria strains.</title>
        <authorList>
            <person name="Klenk H.-P."/>
        </authorList>
    </citation>
    <scope>NUCLEOTIDE SEQUENCE [LARGE SCALE GENOMIC DNA]</scope>
    <source>
        <strain evidence="8 11">DSM 45119</strain>
    </source>
</reference>
<evidence type="ECO:0000313" key="9">
    <source>
        <dbReference type="EMBL" id="SFO37434.1"/>
    </source>
</evidence>
<evidence type="ECO:0000256" key="6">
    <source>
        <dbReference type="PIRSR" id="PIRSR600760-2"/>
    </source>
</evidence>
<dbReference type="GO" id="GO:0000103">
    <property type="term" value="P:sulfate assimilation"/>
    <property type="evidence" value="ECO:0007669"/>
    <property type="project" value="TreeGrafter"/>
</dbReference>
<evidence type="ECO:0000256" key="1">
    <source>
        <dbReference type="ARBA" id="ARBA00001625"/>
    </source>
</evidence>
<organism evidence="9 10">
    <name type="scientific">Saccharopolyspora antimicrobica</name>
    <dbReference type="NCBI Taxonomy" id="455193"/>
    <lineage>
        <taxon>Bacteria</taxon>
        <taxon>Bacillati</taxon>
        <taxon>Actinomycetota</taxon>
        <taxon>Actinomycetes</taxon>
        <taxon>Pseudonocardiales</taxon>
        <taxon>Pseudonocardiaceae</taxon>
        <taxon>Saccharopolyspora</taxon>
    </lineage>
</organism>
<proteinExistence type="predicted"/>
<keyword evidence="3 6" id="KW-0460">Magnesium</keyword>
<comment type="cofactor">
    <cofactor evidence="6">
        <name>Mg(2+)</name>
        <dbReference type="ChEBI" id="CHEBI:18420"/>
    </cofactor>
</comment>
<dbReference type="Proteomes" id="UP000199398">
    <property type="component" value="Unassembled WGS sequence"/>
</dbReference>
<comment type="catalytic activity">
    <reaction evidence="1">
        <text>adenosine 3',5'-bisphosphate + H2O = AMP + phosphate</text>
        <dbReference type="Rhea" id="RHEA:10040"/>
        <dbReference type="ChEBI" id="CHEBI:15377"/>
        <dbReference type="ChEBI" id="CHEBI:43474"/>
        <dbReference type="ChEBI" id="CHEBI:58343"/>
        <dbReference type="ChEBI" id="CHEBI:456215"/>
        <dbReference type="EC" id="3.1.3.7"/>
    </reaction>
</comment>
<keyword evidence="2 6" id="KW-0479">Metal-binding</keyword>
<feature type="region of interest" description="Disordered" evidence="7">
    <location>
        <begin position="125"/>
        <end position="147"/>
    </location>
</feature>
<dbReference type="GO" id="GO:0008441">
    <property type="term" value="F:3'(2'),5'-bisphosphate nucleotidase activity"/>
    <property type="evidence" value="ECO:0007669"/>
    <property type="project" value="UniProtKB-EC"/>
</dbReference>
<dbReference type="RefSeq" id="WP_093156715.1">
    <property type="nucleotide sequence ID" value="NZ_FOUP01000013.1"/>
</dbReference>
<dbReference type="PANTHER" id="PTHR43028:SF5">
    <property type="entry name" value="3'(2'),5'-BISPHOSPHATE NUCLEOTIDASE 1"/>
    <property type="match status" value="1"/>
</dbReference>
<feature type="binding site" evidence="6">
    <location>
        <position position="195"/>
    </location>
    <ligand>
        <name>Mg(2+)</name>
        <dbReference type="ChEBI" id="CHEBI:18420"/>
        <label>1</label>
        <note>catalytic</note>
    </ligand>
</feature>
<dbReference type="InterPro" id="IPR050725">
    <property type="entry name" value="CysQ/Inositol_MonoPase"/>
</dbReference>
<evidence type="ECO:0000313" key="8">
    <source>
        <dbReference type="EMBL" id="RKT87446.1"/>
    </source>
</evidence>
<dbReference type="EMBL" id="RBXX01000002">
    <property type="protein sequence ID" value="RKT87446.1"/>
    <property type="molecule type" value="Genomic_DNA"/>
</dbReference>
<accession>A0A1I5GMZ5</accession>
<dbReference type="STRING" id="455193.SAMN05421805_11389"/>
<feature type="binding site" evidence="6">
    <location>
        <position position="84"/>
    </location>
    <ligand>
        <name>Mg(2+)</name>
        <dbReference type="ChEBI" id="CHEBI:18420"/>
        <label>1</label>
        <note>catalytic</note>
    </ligand>
</feature>
<dbReference type="Gene3D" id="3.30.540.10">
    <property type="entry name" value="Fructose-1,6-Bisphosphatase, subunit A, domain 1"/>
    <property type="match status" value="1"/>
</dbReference>
<sequence length="254" mass="26789">MNVDDHELAARLAQRAGEHLVELRAAQASTSDPKELGAAGDAAAHALLGAALAQERPEDPVLSEHGTSGPERSADRRLWIVDPLDGTREFSEPGRTDWAVHVALVDKHEVSAAAVALPAQGLVLGTARPPEPPPRGSGRPRIAVSRSRPPEFVPGIAERIGAELVPMGSAGAKIAAVVLGEVDAYLHDGGQYEWDSAAPVGVARAAGLHTSRLDGSELVYGRADPWLPDLLVCRPELAGDLLDALSRTRPERSR</sequence>
<keyword evidence="11" id="KW-1185">Reference proteome</keyword>
<dbReference type="GO" id="GO:0050427">
    <property type="term" value="P:3'-phosphoadenosine 5'-phosphosulfate metabolic process"/>
    <property type="evidence" value="ECO:0007669"/>
    <property type="project" value="TreeGrafter"/>
</dbReference>
<dbReference type="EMBL" id="FOUP01000013">
    <property type="protein sequence ID" value="SFO37434.1"/>
    <property type="molecule type" value="Genomic_DNA"/>
</dbReference>
<gene>
    <name evidence="8" type="ORF">ATL45_5864</name>
    <name evidence="9" type="ORF">SAMN05421805_11389</name>
</gene>
<evidence type="ECO:0000313" key="10">
    <source>
        <dbReference type="Proteomes" id="UP000199398"/>
    </source>
</evidence>
<dbReference type="Pfam" id="PF00459">
    <property type="entry name" value="Inositol_P"/>
    <property type="match status" value="2"/>
</dbReference>
<dbReference type="OrthoDB" id="9772456at2"/>
<feature type="binding site" evidence="6">
    <location>
        <position position="64"/>
    </location>
    <ligand>
        <name>Mg(2+)</name>
        <dbReference type="ChEBI" id="CHEBI:18420"/>
        <label>1</label>
        <note>catalytic</note>
    </ligand>
</feature>
<dbReference type="PROSITE" id="PS00629">
    <property type="entry name" value="IMP_1"/>
    <property type="match status" value="1"/>
</dbReference>
<dbReference type="Gene3D" id="3.40.190.80">
    <property type="match status" value="1"/>
</dbReference>
<name>A0A1I5GMZ5_9PSEU</name>
<dbReference type="InterPro" id="IPR020583">
    <property type="entry name" value="Inositol_monoP_metal-BS"/>
</dbReference>
<protein>
    <recommendedName>
        <fullName evidence="4">3'(2'),5-bisphosphonucleoside 3'(2')-phosphohydrolase</fullName>
    </recommendedName>
    <alternativeName>
        <fullName evidence="5">DPNPase</fullName>
    </alternativeName>
</protein>
<feature type="binding site" evidence="6">
    <location>
        <position position="85"/>
    </location>
    <ligand>
        <name>Mg(2+)</name>
        <dbReference type="ChEBI" id="CHEBI:18420"/>
        <label>1</label>
        <note>catalytic</note>
    </ligand>
</feature>
<feature type="binding site" evidence="6">
    <location>
        <position position="82"/>
    </location>
    <ligand>
        <name>Mg(2+)</name>
        <dbReference type="ChEBI" id="CHEBI:18420"/>
        <label>1</label>
        <note>catalytic</note>
    </ligand>
</feature>
<dbReference type="AlphaFoldDB" id="A0A1I5GMZ5"/>
<evidence type="ECO:0000256" key="2">
    <source>
        <dbReference type="ARBA" id="ARBA00022723"/>
    </source>
</evidence>
<evidence type="ECO:0000256" key="4">
    <source>
        <dbReference type="ARBA" id="ARBA00041694"/>
    </source>
</evidence>
<evidence type="ECO:0000256" key="3">
    <source>
        <dbReference type="ARBA" id="ARBA00022842"/>
    </source>
</evidence>
<dbReference type="PANTHER" id="PTHR43028">
    <property type="entry name" value="3'(2'),5'-BISPHOSPHATE NUCLEOTIDASE 1"/>
    <property type="match status" value="1"/>
</dbReference>
<evidence type="ECO:0000256" key="5">
    <source>
        <dbReference type="ARBA" id="ARBA00042530"/>
    </source>
</evidence>
<reference evidence="9 10" key="1">
    <citation type="submission" date="2016-10" db="EMBL/GenBank/DDBJ databases">
        <authorList>
            <person name="de Groot N.N."/>
        </authorList>
    </citation>
    <scope>NUCLEOTIDE SEQUENCE [LARGE SCALE GENOMIC DNA]</scope>
    <source>
        <strain evidence="9 10">CPCC 201259</strain>
    </source>
</reference>
<evidence type="ECO:0000313" key="11">
    <source>
        <dbReference type="Proteomes" id="UP000270697"/>
    </source>
</evidence>
<dbReference type="Proteomes" id="UP000270697">
    <property type="component" value="Unassembled WGS sequence"/>
</dbReference>
<dbReference type="GO" id="GO:0046872">
    <property type="term" value="F:metal ion binding"/>
    <property type="evidence" value="ECO:0007669"/>
    <property type="project" value="UniProtKB-KW"/>
</dbReference>
<dbReference type="SUPFAM" id="SSF56655">
    <property type="entry name" value="Carbohydrate phosphatase"/>
    <property type="match status" value="1"/>
</dbReference>